<reference evidence="1 2" key="1">
    <citation type="submission" date="2019-11" db="EMBL/GenBank/DDBJ databases">
        <title>Whole genome sequence of Haloferax sp. MBLA0078.</title>
        <authorList>
            <person name="Seo M.-J."/>
            <person name="Cho E.-S."/>
        </authorList>
    </citation>
    <scope>NUCLEOTIDE SEQUENCE [LARGE SCALE GENOMIC DNA]</scope>
    <source>
        <strain evidence="1 2">MBLA0078</strain>
    </source>
</reference>
<dbReference type="Pfam" id="PF06348">
    <property type="entry name" value="DUF1059"/>
    <property type="match status" value="1"/>
</dbReference>
<proteinExistence type="predicted"/>
<evidence type="ECO:0000313" key="2">
    <source>
        <dbReference type="Proteomes" id="UP000443423"/>
    </source>
</evidence>
<protein>
    <submittedName>
        <fullName evidence="1">DUF1059 domain-containing protein</fullName>
    </submittedName>
</protein>
<dbReference type="OrthoDB" id="9023at2157"/>
<keyword evidence="2" id="KW-1185">Reference proteome</keyword>
<dbReference type="RefSeq" id="WP_151109006.1">
    <property type="nucleotide sequence ID" value="NZ_WKJQ01000001.1"/>
</dbReference>
<name>A0A6A8G3L0_9EURY</name>
<dbReference type="Proteomes" id="UP000443423">
    <property type="component" value="Unassembled WGS sequence"/>
</dbReference>
<sequence>MVKEIVCRDAGYDCDFEIRSESEDEMIRYVKEHVQNVHGVGMSSDDIRGAMKTV</sequence>
<accession>A0A6A8G3L0</accession>
<evidence type="ECO:0000313" key="1">
    <source>
        <dbReference type="EMBL" id="MRW95345.1"/>
    </source>
</evidence>
<dbReference type="AlphaFoldDB" id="A0A6A8G3L0"/>
<dbReference type="InterPro" id="IPR009409">
    <property type="entry name" value="DUF1059"/>
</dbReference>
<gene>
    <name evidence="1" type="ORF">GJR99_02005</name>
</gene>
<dbReference type="EMBL" id="WKJQ01000001">
    <property type="protein sequence ID" value="MRW95345.1"/>
    <property type="molecule type" value="Genomic_DNA"/>
</dbReference>
<organism evidence="1 2">
    <name type="scientific">Haloferax marinum</name>
    <dbReference type="NCBI Taxonomy" id="2666143"/>
    <lineage>
        <taxon>Archaea</taxon>
        <taxon>Methanobacteriati</taxon>
        <taxon>Methanobacteriota</taxon>
        <taxon>Stenosarchaea group</taxon>
        <taxon>Halobacteria</taxon>
        <taxon>Halobacteriales</taxon>
        <taxon>Haloferacaceae</taxon>
        <taxon>Haloferax</taxon>
    </lineage>
</organism>
<comment type="caution">
    <text evidence="1">The sequence shown here is derived from an EMBL/GenBank/DDBJ whole genome shotgun (WGS) entry which is preliminary data.</text>
</comment>